<evidence type="ECO:0000256" key="1">
    <source>
        <dbReference type="SAM" id="MobiDB-lite"/>
    </source>
</evidence>
<organism evidence="3 4">
    <name type="scientific">Saponaria officinalis</name>
    <name type="common">Common soapwort</name>
    <name type="synonym">Lychnis saponaria</name>
    <dbReference type="NCBI Taxonomy" id="3572"/>
    <lineage>
        <taxon>Eukaryota</taxon>
        <taxon>Viridiplantae</taxon>
        <taxon>Streptophyta</taxon>
        <taxon>Embryophyta</taxon>
        <taxon>Tracheophyta</taxon>
        <taxon>Spermatophyta</taxon>
        <taxon>Magnoliopsida</taxon>
        <taxon>eudicotyledons</taxon>
        <taxon>Gunneridae</taxon>
        <taxon>Pentapetalae</taxon>
        <taxon>Caryophyllales</taxon>
        <taxon>Caryophyllaceae</taxon>
        <taxon>Caryophylleae</taxon>
        <taxon>Saponaria</taxon>
    </lineage>
</organism>
<dbReference type="Pfam" id="PF03732">
    <property type="entry name" value="Retrotrans_gag"/>
    <property type="match status" value="1"/>
</dbReference>
<dbReference type="Gene3D" id="2.40.70.10">
    <property type="entry name" value="Acid Proteases"/>
    <property type="match status" value="1"/>
</dbReference>
<feature type="compositionally biased region" description="Polar residues" evidence="1">
    <location>
        <begin position="370"/>
        <end position="392"/>
    </location>
</feature>
<sequence>MHNTRSANLNLEPFDSEIERTIFRFRKDKSGQLVVVQDSQVDEPQYASDFSDNSDESDVMAARSIKELTAPDLTNQPLCITIPPLAAGVNFELKSGLIHLLPSFHGLNGEDPNKYLSDFHIVCSSMKPAGVTDEQLKLRAFPFSLKDAARDWLYYLPTSSIDTWIKMKRAFLEKYFPASRSSQLKKEISNAEQRDGESMYEYWERFKKLCGTCPYHGYEDHDLVLYFTGGLSKDDARMLHAASGGGIANKNPNEAIQLITELAESSRDFDRKAPRRGVNAVGASNALLEEKVDSLTALVKDLVVGKKSVMACGICSSESHHSENCPQMREESPYEEVNAAGYMEPGQRKWDPYSNTFNAGWKANPAFRWGNTQGNPSHIQGNPSYTQGNQSGPPRGQYLNRPQNPPPNSQIPPQPTSSSSMSTNEMIRALVANQGNFQASVAQNQLETKNSIKNLKTQIGQMATAISRLEARDSNTLPSQTVTNPRPNVSAVSLRNGRQLVEAEKPVAKSKRATLHEEEEAVVETSTESPGVEVKDDEPPPVQEVEVPFPEALKSTRRIENDKDIYETFRKCEVNIPLLDLLKSVPKYAKFLKELCTVKRQQRLKGAQKVKVSEHVSAMFQRKLPPKCGDPGMFTIPCTLGDTRIERAMLDLGASINVLPYSLYKSMKLGALVETGVVIQLADRSKAYPKGVVEDVLVMVDNLIFPADFYVLEMEHDKHAAPILLG</sequence>
<keyword evidence="4" id="KW-1185">Reference proteome</keyword>
<protein>
    <recommendedName>
        <fullName evidence="2">Retrotransposon gag domain-containing protein</fullName>
    </recommendedName>
</protein>
<proteinExistence type="predicted"/>
<gene>
    <name evidence="3" type="ORF">RND81_09G144000</name>
</gene>
<feature type="domain" description="Retrotransposon gag" evidence="2">
    <location>
        <begin position="140"/>
        <end position="232"/>
    </location>
</feature>
<dbReference type="AlphaFoldDB" id="A0AAW1ILP1"/>
<feature type="region of interest" description="Disordered" evidence="1">
    <location>
        <begin position="364"/>
        <end position="422"/>
    </location>
</feature>
<evidence type="ECO:0000313" key="4">
    <source>
        <dbReference type="Proteomes" id="UP001443914"/>
    </source>
</evidence>
<dbReference type="InterPro" id="IPR005162">
    <property type="entry name" value="Retrotrans_gag_dom"/>
</dbReference>
<dbReference type="EMBL" id="JBDFQZ010000009">
    <property type="protein sequence ID" value="KAK9690655.1"/>
    <property type="molecule type" value="Genomic_DNA"/>
</dbReference>
<dbReference type="PANTHER" id="PTHR33067:SF9">
    <property type="entry name" value="RNA-DIRECTED DNA POLYMERASE"/>
    <property type="match status" value="1"/>
</dbReference>
<dbReference type="CDD" id="cd00303">
    <property type="entry name" value="retropepsin_like"/>
    <property type="match status" value="1"/>
</dbReference>
<reference evidence="3" key="1">
    <citation type="submission" date="2024-03" db="EMBL/GenBank/DDBJ databases">
        <title>WGS assembly of Saponaria officinalis var. Norfolk2.</title>
        <authorList>
            <person name="Jenkins J."/>
            <person name="Shu S."/>
            <person name="Grimwood J."/>
            <person name="Barry K."/>
            <person name="Goodstein D."/>
            <person name="Schmutz J."/>
            <person name="Leebens-Mack J."/>
            <person name="Osbourn A."/>
        </authorList>
    </citation>
    <scope>NUCLEOTIDE SEQUENCE [LARGE SCALE GENOMIC DNA]</scope>
    <source>
        <strain evidence="3">JIC</strain>
    </source>
</reference>
<comment type="caution">
    <text evidence="3">The sequence shown here is derived from an EMBL/GenBank/DDBJ whole genome shotgun (WGS) entry which is preliminary data.</text>
</comment>
<name>A0AAW1ILP1_SAPOF</name>
<evidence type="ECO:0000313" key="3">
    <source>
        <dbReference type="EMBL" id="KAK9690655.1"/>
    </source>
</evidence>
<feature type="region of interest" description="Disordered" evidence="1">
    <location>
        <begin position="517"/>
        <end position="544"/>
    </location>
</feature>
<dbReference type="Proteomes" id="UP001443914">
    <property type="component" value="Unassembled WGS sequence"/>
</dbReference>
<accession>A0AAW1ILP1</accession>
<evidence type="ECO:0000259" key="2">
    <source>
        <dbReference type="Pfam" id="PF03732"/>
    </source>
</evidence>
<dbReference type="InterPro" id="IPR021109">
    <property type="entry name" value="Peptidase_aspartic_dom_sf"/>
</dbReference>
<feature type="compositionally biased region" description="Pro residues" evidence="1">
    <location>
        <begin position="403"/>
        <end position="415"/>
    </location>
</feature>
<dbReference type="PANTHER" id="PTHR33067">
    <property type="entry name" value="RNA-DIRECTED DNA POLYMERASE-RELATED"/>
    <property type="match status" value="1"/>
</dbReference>